<keyword evidence="2" id="KW-0282">Flagellum</keyword>
<reference evidence="2" key="1">
    <citation type="submission" date="2025-08" db="UniProtKB">
        <authorList>
            <consortium name="RefSeq"/>
        </authorList>
    </citation>
    <scope>IDENTIFICATION</scope>
</reference>
<dbReference type="PANTHER" id="PTHR46500">
    <property type="entry name" value="CILIA- AND FLAGELLA-ASSOCIATED PROTEIN 221"/>
    <property type="match status" value="1"/>
</dbReference>
<keyword evidence="1" id="KW-1185">Reference proteome</keyword>
<dbReference type="InterPro" id="IPR013783">
    <property type="entry name" value="Ig-like_fold"/>
</dbReference>
<dbReference type="Gene3D" id="2.60.40.10">
    <property type="entry name" value="Immunoglobulins"/>
    <property type="match status" value="1"/>
</dbReference>
<accession>A0ABM4CVX3</accession>
<protein>
    <submittedName>
        <fullName evidence="2">Cilia- and flagella-associated protein 221 isoform X2</fullName>
    </submittedName>
</protein>
<dbReference type="Proteomes" id="UP001652625">
    <property type="component" value="Chromosome 11"/>
</dbReference>
<keyword evidence="2" id="KW-0969">Cilium</keyword>
<proteinExistence type="predicted"/>
<dbReference type="RefSeq" id="XP_065666092.1">
    <property type="nucleotide sequence ID" value="XM_065810020.1"/>
</dbReference>
<organism evidence="1 2">
    <name type="scientific">Hydra vulgaris</name>
    <name type="common">Hydra</name>
    <name type="synonym">Hydra attenuata</name>
    <dbReference type="NCBI Taxonomy" id="6087"/>
    <lineage>
        <taxon>Eukaryota</taxon>
        <taxon>Metazoa</taxon>
        <taxon>Cnidaria</taxon>
        <taxon>Hydrozoa</taxon>
        <taxon>Hydroidolina</taxon>
        <taxon>Anthoathecata</taxon>
        <taxon>Aplanulata</taxon>
        <taxon>Hydridae</taxon>
        <taxon>Hydra</taxon>
    </lineage>
</organism>
<sequence>MAINVGVENYPEYNINSSLHCISTSEKSVVNNRIEDIQKYELTGRKDILQVNPQSIFFHGFELGARYCQILTVINVSQECQRIHIFAPICKEFNIKHENKHKLYPGMSLKVLIEFKPKENNFLKDSIRITCKDISDLNVPIYAYLYLDLASTFPTLLTFKPTVVGFSDVKNVPLQNNTPVNFDFQIVFIEKNAFFNASPLEGVLPGNSCINITLKYSPLEFSTSVSKLQILISQFNSKPHTCTLIGSCQPGLAAKLKEKEQELIPKMGLDPEVVSPLGRLRVKKLVSKSISKQNCKTNEIEVNGIRFPNNLHSIAAVNYVLMQKPNPRKEDATISLELDCSDSISKPPSKQMKEVLFEDIVNKNVKEEQRNHISWHVHLGEEIVSETYKDKVINDRTHGFVKSENMQKQVKKYNTEKLFKKTCRPANSELDLEPSFLLYKNDDWEKRHMFLQKFIQAARKVIIHNRLLKVLKSLSSHLLQWKQGKFELQQTKTYQEDVASKTMEKFFECNFIKPCTKSFVKDYGDIVEPEPYLLGLIDIKPTEVLLTSKPELFNLEVPQQYKLLSYTEVPYDRSVTKHISKRLPRKFKTGLESINPKTCTLEAKNVSKPLLPPAFFQESIQYHPLHIFNPLPGTLKQPQPLAYSEIDNDYGLCPLNMSNQYNHSMQNEKSMIPEIMCWKKFASQGLIVMQKGSFENTSTHQLNGLFNNDLLSLQIPPILKSLPDDDIMEECSEMEFFDYPTMDFVKSNFKTSFCLQKEVTTECFSDSTSQPLLQSYSKLVSRESNTCDKSLFDRVQENLLNIQQSWNVSKAFEDTLRTP</sequence>
<dbReference type="GeneID" id="105844319"/>
<dbReference type="Pfam" id="PF24771">
    <property type="entry name" value="Ig_CFAP74_1st"/>
    <property type="match status" value="1"/>
</dbReference>
<evidence type="ECO:0000313" key="2">
    <source>
        <dbReference type="RefSeq" id="XP_065666092.1"/>
    </source>
</evidence>
<keyword evidence="2" id="KW-0966">Cell projection</keyword>
<gene>
    <name evidence="2" type="primary">LOC105844319</name>
</gene>
<name>A0ABM4CVX3_HYDVU</name>
<evidence type="ECO:0000313" key="1">
    <source>
        <dbReference type="Proteomes" id="UP001652625"/>
    </source>
</evidence>
<dbReference type="InterPro" id="IPR029676">
    <property type="entry name" value="CFAP221"/>
</dbReference>
<dbReference type="PANTHER" id="PTHR46500:SF1">
    <property type="entry name" value="CILIA- AND FLAGELLA-ASSOCIATED PROTEIN 221"/>
    <property type="match status" value="1"/>
</dbReference>